<dbReference type="SUPFAM" id="SSF143548">
    <property type="entry name" value="Serine metabolism enzymes domain"/>
    <property type="match status" value="1"/>
</dbReference>
<keyword evidence="12 14" id="KW-0718">Serine biosynthesis</keyword>
<evidence type="ECO:0000259" key="16">
    <source>
        <dbReference type="Pfam" id="PF00389"/>
    </source>
</evidence>
<dbReference type="SUPFAM" id="SSF51735">
    <property type="entry name" value="NAD(P)-binding Rossmann-fold domains"/>
    <property type="match status" value="1"/>
</dbReference>
<keyword evidence="6" id="KW-0597">Phosphoprotein</keyword>
<evidence type="ECO:0000256" key="14">
    <source>
        <dbReference type="RuleBase" id="RU363003"/>
    </source>
</evidence>
<feature type="region of interest" description="Disordered" evidence="15">
    <location>
        <begin position="444"/>
        <end position="469"/>
    </location>
</feature>
<comment type="subunit">
    <text evidence="4">Homotetramer.</text>
</comment>
<evidence type="ECO:0000313" key="19">
    <source>
        <dbReference type="EMBL" id="KAJ5105397.1"/>
    </source>
</evidence>
<dbReference type="Pfam" id="PF02826">
    <property type="entry name" value="2-Hacid_dh_C"/>
    <property type="match status" value="1"/>
</dbReference>
<evidence type="ECO:0000256" key="5">
    <source>
        <dbReference type="ARBA" id="ARBA00022528"/>
    </source>
</evidence>
<dbReference type="NCBIfam" id="TIGR01327">
    <property type="entry name" value="PGDH"/>
    <property type="match status" value="1"/>
</dbReference>
<reference evidence="19" key="2">
    <citation type="journal article" date="2023" name="IMA Fungus">
        <title>Comparative genomic study of the Penicillium genus elucidates a diverse pangenome and 15 lateral gene transfer events.</title>
        <authorList>
            <person name="Petersen C."/>
            <person name="Sorensen T."/>
            <person name="Nielsen M.R."/>
            <person name="Sondergaard T.E."/>
            <person name="Sorensen J.L."/>
            <person name="Fitzpatrick D.A."/>
            <person name="Frisvad J.C."/>
            <person name="Nielsen K.L."/>
        </authorList>
    </citation>
    <scope>NUCLEOTIDE SEQUENCE</scope>
    <source>
        <strain evidence="19">IBT 34128</strain>
    </source>
</reference>
<dbReference type="Gene3D" id="3.30.70.260">
    <property type="match status" value="1"/>
</dbReference>
<dbReference type="Pfam" id="PF19304">
    <property type="entry name" value="PGDH_inter"/>
    <property type="match status" value="1"/>
</dbReference>
<evidence type="ECO:0000256" key="11">
    <source>
        <dbReference type="ARBA" id="ARBA00023027"/>
    </source>
</evidence>
<evidence type="ECO:0000256" key="2">
    <source>
        <dbReference type="ARBA" id="ARBA00005216"/>
    </source>
</evidence>
<name>A0A9W9FT45_9EURO</name>
<comment type="pathway">
    <text evidence="2 14">Amino-acid biosynthesis; L-serine biosynthesis; L-serine from 3-phospho-D-glycerate: step 1/3.</text>
</comment>
<dbReference type="AlphaFoldDB" id="A0A9W9FT45"/>
<evidence type="ECO:0000256" key="8">
    <source>
        <dbReference type="ARBA" id="ARBA00022946"/>
    </source>
</evidence>
<dbReference type="EC" id="1.1.1.95" evidence="14"/>
<dbReference type="EMBL" id="JAPMSZ010000004">
    <property type="protein sequence ID" value="KAJ5105397.1"/>
    <property type="molecule type" value="Genomic_DNA"/>
</dbReference>
<dbReference type="FunFam" id="3.40.50.720:FF:000021">
    <property type="entry name" value="D-3-phosphoglycerate dehydrogenase"/>
    <property type="match status" value="1"/>
</dbReference>
<feature type="domain" description="D-3-phosphoglycerate dehydrogenase ASB" evidence="18">
    <location>
        <begin position="334"/>
        <end position="446"/>
    </location>
</feature>
<dbReference type="GO" id="GO:0051287">
    <property type="term" value="F:NAD binding"/>
    <property type="evidence" value="ECO:0007669"/>
    <property type="project" value="UniProtKB-UniRule"/>
</dbReference>
<dbReference type="InterPro" id="IPR045626">
    <property type="entry name" value="PGDH_ASB_dom"/>
</dbReference>
<evidence type="ECO:0000256" key="3">
    <source>
        <dbReference type="ARBA" id="ARBA00005854"/>
    </source>
</evidence>
<feature type="domain" description="D-isomer specific 2-hydroxyacid dehydrogenase NAD-binding" evidence="17">
    <location>
        <begin position="112"/>
        <end position="291"/>
    </location>
</feature>
<dbReference type="RefSeq" id="XP_056514393.1">
    <property type="nucleotide sequence ID" value="XM_056653326.1"/>
</dbReference>
<dbReference type="GeneID" id="81392494"/>
<comment type="subcellular location">
    <subcellularLocation>
        <location evidence="1">Plastid</location>
        <location evidence="1">Chloroplast</location>
    </subcellularLocation>
</comment>
<comment type="similarity">
    <text evidence="3 14">Belongs to the D-isomer specific 2-hydroxyacid dehydrogenase family.</text>
</comment>
<evidence type="ECO:0000256" key="12">
    <source>
        <dbReference type="ARBA" id="ARBA00023299"/>
    </source>
</evidence>
<sequence>MPLLKDHRPRVLVPEKLSSDGLALLRTSLDVDEQKGLSADDLLQIIPNYDALLVRSETKVTATILRAARRLKVVARAGVGVDNVDVEEATKLGIVVVNSPSGNIGAAAEHTIALMMAMARKIPEGCASLKAGKWERSQFVGIEVKGKTLAIIGLGKVGLTVARLAKGLGMTVNALDPYASPAVAASASVTLVTSLSELLASADFLTIHTPLIASTRGMIAETELAQMKPGARILNVARGGTIDESALLAALESGQLAGAAIDVFTSEPPTPETTAARLIAHPRAVVTPHLGASTVEAQENVSVDVCEQVVEILKGSLPRSAVNAPLILPEEYHKLQPFVRLVEKLGSFYTQHYVASPGGSMARNTFDLIYQGEVASINNTKPLFAALIKGLLSPISSAEGININIVNAELVARERGVFVSEQHSRDPADHSSYSSLVTLVARPPSRASSQAPGVSDSSTGTPSTQHQRIISGTCSGDRLLITRLGRFEASFEPEGTLLICENYDSPGKIGVVGSILGHEGVNINFMTVAPVSVKLSAVGSTDPKHGRDDTIDSSIQDDPGSKEALMILGVDRGVSLHVTADLVKEGGILSASAVTL</sequence>
<keyword evidence="10 14" id="KW-0560">Oxidoreductase</keyword>
<dbReference type="InterPro" id="IPR006236">
    <property type="entry name" value="PGDH"/>
</dbReference>
<evidence type="ECO:0000313" key="20">
    <source>
        <dbReference type="Proteomes" id="UP001141434"/>
    </source>
</evidence>
<dbReference type="GO" id="GO:0004617">
    <property type="term" value="F:phosphoglycerate dehydrogenase activity"/>
    <property type="evidence" value="ECO:0007669"/>
    <property type="project" value="UniProtKB-EC"/>
</dbReference>
<evidence type="ECO:0000256" key="6">
    <source>
        <dbReference type="ARBA" id="ARBA00022553"/>
    </source>
</evidence>
<dbReference type="SUPFAM" id="SSF52283">
    <property type="entry name" value="Formate/glycerate dehydrogenase catalytic domain-like"/>
    <property type="match status" value="1"/>
</dbReference>
<keyword evidence="7" id="KW-0934">Plastid</keyword>
<dbReference type="InterPro" id="IPR045865">
    <property type="entry name" value="ACT-like_dom_sf"/>
</dbReference>
<dbReference type="InterPro" id="IPR029009">
    <property type="entry name" value="ASB_dom_sf"/>
</dbReference>
<keyword evidence="8" id="KW-0809">Transit peptide</keyword>
<organism evidence="19 20">
    <name type="scientific">Penicillium alfredii</name>
    <dbReference type="NCBI Taxonomy" id="1506179"/>
    <lineage>
        <taxon>Eukaryota</taxon>
        <taxon>Fungi</taxon>
        <taxon>Dikarya</taxon>
        <taxon>Ascomycota</taxon>
        <taxon>Pezizomycotina</taxon>
        <taxon>Eurotiomycetes</taxon>
        <taxon>Eurotiomycetidae</taxon>
        <taxon>Eurotiales</taxon>
        <taxon>Aspergillaceae</taxon>
        <taxon>Penicillium</taxon>
    </lineage>
</organism>
<proteinExistence type="inferred from homology"/>
<dbReference type="FunFam" id="3.40.50.720:FF:000616">
    <property type="entry name" value="D-3-phosphoglycerate dehydrogenase 2 chloroplastic"/>
    <property type="match status" value="1"/>
</dbReference>
<protein>
    <recommendedName>
        <fullName evidence="14">D-3-phosphoglycerate dehydrogenase</fullName>
        <ecNumber evidence="14">1.1.1.95</ecNumber>
    </recommendedName>
</protein>
<evidence type="ECO:0000256" key="10">
    <source>
        <dbReference type="ARBA" id="ARBA00023002"/>
    </source>
</evidence>
<keyword evidence="14" id="KW-0028">Amino-acid biosynthesis</keyword>
<keyword evidence="20" id="KW-1185">Reference proteome</keyword>
<dbReference type="OrthoDB" id="298012at2759"/>
<feature type="compositionally biased region" description="Polar residues" evidence="15">
    <location>
        <begin position="446"/>
        <end position="469"/>
    </location>
</feature>
<dbReference type="Pfam" id="PF00389">
    <property type="entry name" value="2-Hacid_dh"/>
    <property type="match status" value="1"/>
</dbReference>
<keyword evidence="9" id="KW-0007">Acetylation</keyword>
<comment type="caution">
    <text evidence="19">The sequence shown here is derived from an EMBL/GenBank/DDBJ whole genome shotgun (WGS) entry which is preliminary data.</text>
</comment>
<dbReference type="Gene3D" id="3.30.1330.90">
    <property type="entry name" value="D-3-phosphoglycerate dehydrogenase, domain 3"/>
    <property type="match status" value="1"/>
</dbReference>
<accession>A0A9W9FT45</accession>
<dbReference type="InterPro" id="IPR006139">
    <property type="entry name" value="D-isomer_2_OHA_DH_cat_dom"/>
</dbReference>
<dbReference type="GO" id="GO:0006564">
    <property type="term" value="P:L-serine biosynthetic process"/>
    <property type="evidence" value="ECO:0007669"/>
    <property type="project" value="UniProtKB-KW"/>
</dbReference>
<gene>
    <name evidence="19" type="ORF">NUU61_002744</name>
</gene>
<evidence type="ECO:0000256" key="1">
    <source>
        <dbReference type="ARBA" id="ARBA00004229"/>
    </source>
</evidence>
<dbReference type="PANTHER" id="PTHR42938">
    <property type="entry name" value="FORMATE DEHYDROGENASE 1"/>
    <property type="match status" value="1"/>
</dbReference>
<keyword evidence="5" id="KW-0150">Chloroplast</keyword>
<dbReference type="CDD" id="cd12173">
    <property type="entry name" value="PGDH_4"/>
    <property type="match status" value="1"/>
</dbReference>
<dbReference type="InterPro" id="IPR006140">
    <property type="entry name" value="D-isomer_DH_NAD-bd"/>
</dbReference>
<comment type="catalytic activity">
    <reaction evidence="13 14">
        <text>(2R)-3-phosphoglycerate + NAD(+) = 3-phosphooxypyruvate + NADH + H(+)</text>
        <dbReference type="Rhea" id="RHEA:12641"/>
        <dbReference type="ChEBI" id="CHEBI:15378"/>
        <dbReference type="ChEBI" id="CHEBI:18110"/>
        <dbReference type="ChEBI" id="CHEBI:57540"/>
        <dbReference type="ChEBI" id="CHEBI:57945"/>
        <dbReference type="ChEBI" id="CHEBI:58272"/>
        <dbReference type="EC" id="1.1.1.95"/>
    </reaction>
</comment>
<dbReference type="FunFam" id="3.30.70.260:FF:000008">
    <property type="entry name" value="D-3-phosphoglycerate dehydrogenase, chloroplastic"/>
    <property type="match status" value="1"/>
</dbReference>
<evidence type="ECO:0000259" key="17">
    <source>
        <dbReference type="Pfam" id="PF02826"/>
    </source>
</evidence>
<keyword evidence="11 14" id="KW-0520">NAD</keyword>
<dbReference type="SUPFAM" id="SSF55021">
    <property type="entry name" value="ACT-like"/>
    <property type="match status" value="1"/>
</dbReference>
<dbReference type="Proteomes" id="UP001141434">
    <property type="component" value="Unassembled WGS sequence"/>
</dbReference>
<feature type="domain" description="D-isomer specific 2-hydroxyacid dehydrogenase catalytic" evidence="16">
    <location>
        <begin position="11"/>
        <end position="323"/>
    </location>
</feature>
<evidence type="ECO:0000256" key="4">
    <source>
        <dbReference type="ARBA" id="ARBA00011881"/>
    </source>
</evidence>
<dbReference type="Gene3D" id="3.40.50.720">
    <property type="entry name" value="NAD(P)-binding Rossmann-like Domain"/>
    <property type="match status" value="2"/>
</dbReference>
<evidence type="ECO:0000259" key="18">
    <source>
        <dbReference type="Pfam" id="PF19304"/>
    </source>
</evidence>
<dbReference type="FunFam" id="3.30.1330.90:FF:000003">
    <property type="entry name" value="D-3-phosphoglycerate dehydrogenase"/>
    <property type="match status" value="1"/>
</dbReference>
<evidence type="ECO:0000256" key="13">
    <source>
        <dbReference type="ARBA" id="ARBA00048731"/>
    </source>
</evidence>
<evidence type="ECO:0000256" key="7">
    <source>
        <dbReference type="ARBA" id="ARBA00022640"/>
    </source>
</evidence>
<dbReference type="InterPro" id="IPR036291">
    <property type="entry name" value="NAD(P)-bd_dom_sf"/>
</dbReference>
<reference evidence="19" key="1">
    <citation type="submission" date="2022-11" db="EMBL/GenBank/DDBJ databases">
        <authorList>
            <person name="Petersen C."/>
        </authorList>
    </citation>
    <scope>NUCLEOTIDE SEQUENCE</scope>
    <source>
        <strain evidence="19">IBT 34128</strain>
    </source>
</reference>
<evidence type="ECO:0000256" key="9">
    <source>
        <dbReference type="ARBA" id="ARBA00022990"/>
    </source>
</evidence>
<evidence type="ECO:0000256" key="15">
    <source>
        <dbReference type="SAM" id="MobiDB-lite"/>
    </source>
</evidence>
<dbReference type="PANTHER" id="PTHR42938:SF22">
    <property type="entry name" value="D-3-PHOSPHOGLYCERATE DEHYDROGENASE"/>
    <property type="match status" value="1"/>
</dbReference>